<evidence type="ECO:0000256" key="9">
    <source>
        <dbReference type="RuleBase" id="RU361205"/>
    </source>
</evidence>
<dbReference type="CDD" id="cd00739">
    <property type="entry name" value="DHPS"/>
    <property type="match status" value="1"/>
</dbReference>
<organism evidence="11 12">
    <name type="scientific">Marivirga lumbricoides</name>
    <dbReference type="NCBI Taxonomy" id="1046115"/>
    <lineage>
        <taxon>Bacteria</taxon>
        <taxon>Pseudomonadati</taxon>
        <taxon>Bacteroidota</taxon>
        <taxon>Cytophagia</taxon>
        <taxon>Cytophagales</taxon>
        <taxon>Marivirgaceae</taxon>
        <taxon>Marivirga</taxon>
    </lineage>
</organism>
<dbReference type="Gene3D" id="3.20.20.20">
    <property type="entry name" value="Dihydropteroate synthase-like"/>
    <property type="match status" value="1"/>
</dbReference>
<dbReference type="InterPro" id="IPR000489">
    <property type="entry name" value="Pterin-binding_dom"/>
</dbReference>
<dbReference type="NCBIfam" id="TIGR01496">
    <property type="entry name" value="DHPS"/>
    <property type="match status" value="1"/>
</dbReference>
<comment type="function">
    <text evidence="9">Catalyzes the condensation of para-aminobenzoate (pABA) with 6-hydroxymethyl-7,8-dihydropterin diphosphate (DHPt-PP) to form 7,8-dihydropteroate (H2Pte), the immediate precursor of folate derivatives.</text>
</comment>
<evidence type="ECO:0000256" key="2">
    <source>
        <dbReference type="ARBA" id="ARBA00001946"/>
    </source>
</evidence>
<evidence type="ECO:0000313" key="12">
    <source>
        <dbReference type="Proteomes" id="UP000636010"/>
    </source>
</evidence>
<comment type="caution">
    <text evidence="11">The sequence shown here is derived from an EMBL/GenBank/DDBJ whole genome shotgun (WGS) entry which is preliminary data.</text>
</comment>
<accession>A0ABQ1N8B2</accession>
<evidence type="ECO:0000256" key="3">
    <source>
        <dbReference type="ARBA" id="ARBA00004763"/>
    </source>
</evidence>
<feature type="domain" description="Pterin-binding" evidence="10">
    <location>
        <begin position="26"/>
        <end position="278"/>
    </location>
</feature>
<dbReference type="RefSeq" id="WP_229712701.1">
    <property type="nucleotide sequence ID" value="NZ_BAABHU010000019.1"/>
</dbReference>
<dbReference type="EC" id="2.5.1.15" evidence="4 9"/>
<evidence type="ECO:0000256" key="5">
    <source>
        <dbReference type="ARBA" id="ARBA00022679"/>
    </source>
</evidence>
<keyword evidence="6 9" id="KW-0479">Metal-binding</keyword>
<dbReference type="Proteomes" id="UP000636010">
    <property type="component" value="Unassembled WGS sequence"/>
</dbReference>
<comment type="catalytic activity">
    <reaction evidence="1">
        <text>(7,8-dihydropterin-6-yl)methyl diphosphate + 4-aminobenzoate = 7,8-dihydropteroate + diphosphate</text>
        <dbReference type="Rhea" id="RHEA:19949"/>
        <dbReference type="ChEBI" id="CHEBI:17836"/>
        <dbReference type="ChEBI" id="CHEBI:17839"/>
        <dbReference type="ChEBI" id="CHEBI:33019"/>
        <dbReference type="ChEBI" id="CHEBI:72950"/>
        <dbReference type="EC" id="2.5.1.15"/>
    </reaction>
</comment>
<sequence length="285" mass="31520">MEAKDTAFSNKKTLLIRGTLMDLAQPRVMGIINVTPDSFYDGGKNKFMSEALTNVEKMLVDGAHFIDIGGYSTKPGAREVSLEEELDRVLPVINEISLRFPEAVLSIDTFRSQVAKHAVEAGANIINDVSGGNLDDQMFSVVSQLKVPYILMHMRGTPATMQKLNNYNHLIKDIIQELSEKLVKLRRLAVNDIVIDPGFGFAKSIPQNYEILKNLAYFDSLECPLLIGLSRKSMVYKTLGVDSAEALNGTTALNMTALMNGADILRVHDVKEAVETVKLFNTLQN</sequence>
<evidence type="ECO:0000256" key="6">
    <source>
        <dbReference type="ARBA" id="ARBA00022723"/>
    </source>
</evidence>
<dbReference type="PANTHER" id="PTHR20941:SF1">
    <property type="entry name" value="FOLIC ACID SYNTHESIS PROTEIN FOL1"/>
    <property type="match status" value="1"/>
</dbReference>
<proteinExistence type="inferred from homology"/>
<evidence type="ECO:0000256" key="8">
    <source>
        <dbReference type="ARBA" id="ARBA00022909"/>
    </source>
</evidence>
<evidence type="ECO:0000256" key="4">
    <source>
        <dbReference type="ARBA" id="ARBA00012458"/>
    </source>
</evidence>
<dbReference type="InterPro" id="IPR011005">
    <property type="entry name" value="Dihydropteroate_synth-like_sf"/>
</dbReference>
<dbReference type="EMBL" id="BMEC01000019">
    <property type="protein sequence ID" value="GGC54057.1"/>
    <property type="molecule type" value="Genomic_DNA"/>
</dbReference>
<comment type="pathway">
    <text evidence="3 9">Cofactor biosynthesis; tetrahydrofolate biosynthesis; 7,8-dihydrofolate from 2-amino-4-hydroxy-6-hydroxymethyl-7,8-dihydropteridine diphosphate and 4-aminobenzoate: step 1/2.</text>
</comment>
<keyword evidence="5 9" id="KW-0808">Transferase</keyword>
<evidence type="ECO:0000256" key="1">
    <source>
        <dbReference type="ARBA" id="ARBA00000012"/>
    </source>
</evidence>
<protein>
    <recommendedName>
        <fullName evidence="4 9">Dihydropteroate synthase</fullName>
        <shortName evidence="9">DHPS</shortName>
        <ecNumber evidence="4 9">2.5.1.15</ecNumber>
    </recommendedName>
    <alternativeName>
        <fullName evidence="9">Dihydropteroate pyrophosphorylase</fullName>
    </alternativeName>
</protein>
<name>A0ABQ1N8B2_9BACT</name>
<evidence type="ECO:0000256" key="7">
    <source>
        <dbReference type="ARBA" id="ARBA00022842"/>
    </source>
</evidence>
<evidence type="ECO:0000313" key="11">
    <source>
        <dbReference type="EMBL" id="GGC54057.1"/>
    </source>
</evidence>
<dbReference type="PANTHER" id="PTHR20941">
    <property type="entry name" value="FOLATE SYNTHESIS PROTEINS"/>
    <property type="match status" value="1"/>
</dbReference>
<reference evidence="12" key="1">
    <citation type="journal article" date="2019" name="Int. J. Syst. Evol. Microbiol.">
        <title>The Global Catalogue of Microorganisms (GCM) 10K type strain sequencing project: providing services to taxonomists for standard genome sequencing and annotation.</title>
        <authorList>
            <consortium name="The Broad Institute Genomics Platform"/>
            <consortium name="The Broad Institute Genome Sequencing Center for Infectious Disease"/>
            <person name="Wu L."/>
            <person name="Ma J."/>
        </authorList>
    </citation>
    <scope>NUCLEOTIDE SEQUENCE [LARGE SCALE GENOMIC DNA]</scope>
    <source>
        <strain evidence="12">CGMCC 1.10832</strain>
    </source>
</reference>
<dbReference type="InterPro" id="IPR006390">
    <property type="entry name" value="DHP_synth_dom"/>
</dbReference>
<comment type="cofactor">
    <cofactor evidence="2 9">
        <name>Mg(2+)</name>
        <dbReference type="ChEBI" id="CHEBI:18420"/>
    </cofactor>
</comment>
<dbReference type="PROSITE" id="PS00792">
    <property type="entry name" value="DHPS_1"/>
    <property type="match status" value="1"/>
</dbReference>
<keyword evidence="7 9" id="KW-0460">Magnesium</keyword>
<dbReference type="InterPro" id="IPR045031">
    <property type="entry name" value="DHP_synth-like"/>
</dbReference>
<dbReference type="Pfam" id="PF00809">
    <property type="entry name" value="Pterin_bind"/>
    <property type="match status" value="1"/>
</dbReference>
<gene>
    <name evidence="11" type="primary">folP</name>
    <name evidence="11" type="ORF">GCM10011506_44600</name>
</gene>
<keyword evidence="8 9" id="KW-0289">Folate biosynthesis</keyword>
<keyword evidence="12" id="KW-1185">Reference proteome</keyword>
<dbReference type="PROSITE" id="PS50972">
    <property type="entry name" value="PTERIN_BINDING"/>
    <property type="match status" value="1"/>
</dbReference>
<evidence type="ECO:0000259" key="10">
    <source>
        <dbReference type="PROSITE" id="PS50972"/>
    </source>
</evidence>
<dbReference type="SUPFAM" id="SSF51717">
    <property type="entry name" value="Dihydropteroate synthetase-like"/>
    <property type="match status" value="1"/>
</dbReference>
<comment type="similarity">
    <text evidence="9">Belongs to the DHPS family.</text>
</comment>